<reference evidence="1" key="1">
    <citation type="submission" date="2021-04" db="EMBL/GenBank/DDBJ databases">
        <title>Oceanospirillales bacteria with DddD are important DMSP degraders in coastal seawater.</title>
        <authorList>
            <person name="Liu J."/>
        </authorList>
    </citation>
    <scope>NUCLEOTIDE SEQUENCE</scope>
    <source>
        <strain evidence="1">D13-4</strain>
    </source>
</reference>
<sequence>MRRLNTPLLLSIVLAASLAMGLYLNAKEGEMPKKVMMYYGGFEIEEMFDASRWFAEGMYKPRSIEADGGASNVTMLRSRPLPFTAAQYAELPLIASSELRDEYPEFDRSMLIDNPPDLSRRIRYAYSAFAEPNKPEDYYYLYLELAGRRFVITFSRDAQTGANLTGKYVKEISGDYASQAEHRKAFAEIAENERKAL</sequence>
<evidence type="ECO:0000313" key="2">
    <source>
        <dbReference type="Proteomes" id="UP001059672"/>
    </source>
</evidence>
<keyword evidence="2" id="KW-1185">Reference proteome</keyword>
<organism evidence="1 2">
    <name type="scientific">Pseudomonas benzenivorans</name>
    <dbReference type="NCBI Taxonomy" id="556533"/>
    <lineage>
        <taxon>Bacteria</taxon>
        <taxon>Pseudomonadati</taxon>
        <taxon>Pseudomonadota</taxon>
        <taxon>Gammaproteobacteria</taxon>
        <taxon>Pseudomonadales</taxon>
        <taxon>Pseudomonadaceae</taxon>
        <taxon>Pseudomonas</taxon>
    </lineage>
</organism>
<name>A0ABY5H4J1_9PSED</name>
<evidence type="ECO:0000313" key="1">
    <source>
        <dbReference type="EMBL" id="UTW06394.1"/>
    </source>
</evidence>
<dbReference type="EMBL" id="CP073346">
    <property type="protein sequence ID" value="UTW06394.1"/>
    <property type="molecule type" value="Genomic_DNA"/>
</dbReference>
<dbReference type="Proteomes" id="UP001059672">
    <property type="component" value="Chromosome"/>
</dbReference>
<protein>
    <submittedName>
        <fullName evidence="1">Uncharacterized protein</fullName>
    </submittedName>
</protein>
<gene>
    <name evidence="1" type="ORF">KDW96_14500</name>
</gene>
<proteinExistence type="predicted"/>
<dbReference type="RefSeq" id="WP_255836971.1">
    <property type="nucleotide sequence ID" value="NZ_CP073346.1"/>
</dbReference>
<accession>A0ABY5H4J1</accession>